<organism evidence="3 4">
    <name type="scientific">Geodia barretti</name>
    <name type="common">Barrett's horny sponge</name>
    <dbReference type="NCBI Taxonomy" id="519541"/>
    <lineage>
        <taxon>Eukaryota</taxon>
        <taxon>Metazoa</taxon>
        <taxon>Porifera</taxon>
        <taxon>Demospongiae</taxon>
        <taxon>Heteroscleromorpha</taxon>
        <taxon>Tetractinellida</taxon>
        <taxon>Astrophorina</taxon>
        <taxon>Geodiidae</taxon>
        <taxon>Geodia</taxon>
    </lineage>
</organism>
<comment type="caution">
    <text evidence="3">The sequence shown here is derived from an EMBL/GenBank/DDBJ whole genome shotgun (WGS) entry which is preliminary data.</text>
</comment>
<feature type="compositionally biased region" description="Basic and acidic residues" evidence="1">
    <location>
        <begin position="497"/>
        <end position="510"/>
    </location>
</feature>
<name>A0AA35S487_GEOBA</name>
<feature type="region of interest" description="Disordered" evidence="1">
    <location>
        <begin position="929"/>
        <end position="962"/>
    </location>
</feature>
<proteinExistence type="predicted"/>
<dbReference type="InterPro" id="IPR014352">
    <property type="entry name" value="FERM/acyl-CoA-bd_prot_sf"/>
</dbReference>
<feature type="compositionally biased region" description="Basic and acidic residues" evidence="1">
    <location>
        <begin position="284"/>
        <end position="311"/>
    </location>
</feature>
<dbReference type="EMBL" id="CASHTH010002000">
    <property type="protein sequence ID" value="CAI8023158.1"/>
    <property type="molecule type" value="Genomic_DNA"/>
</dbReference>
<gene>
    <name evidence="3" type="ORF">GBAR_LOCUS13567</name>
</gene>
<feature type="region of interest" description="Disordered" evidence="1">
    <location>
        <begin position="196"/>
        <end position="366"/>
    </location>
</feature>
<accession>A0AA35S487</accession>
<dbReference type="Gene3D" id="1.20.80.10">
    <property type="match status" value="1"/>
</dbReference>
<dbReference type="GO" id="GO:0031032">
    <property type="term" value="P:actomyosin structure organization"/>
    <property type="evidence" value="ECO:0007669"/>
    <property type="project" value="TreeGrafter"/>
</dbReference>
<reference evidence="3" key="1">
    <citation type="submission" date="2023-03" db="EMBL/GenBank/DDBJ databases">
        <authorList>
            <person name="Steffen K."/>
            <person name="Cardenas P."/>
        </authorList>
    </citation>
    <scope>NUCLEOTIDE SEQUENCE</scope>
</reference>
<feature type="compositionally biased region" description="Low complexity" evidence="1">
    <location>
        <begin position="579"/>
        <end position="588"/>
    </location>
</feature>
<feature type="compositionally biased region" description="Basic and acidic residues" evidence="1">
    <location>
        <begin position="617"/>
        <end position="637"/>
    </location>
</feature>
<evidence type="ECO:0000256" key="1">
    <source>
        <dbReference type="SAM" id="MobiDB-lite"/>
    </source>
</evidence>
<evidence type="ECO:0000259" key="2">
    <source>
        <dbReference type="PROSITE" id="PS50057"/>
    </source>
</evidence>
<feature type="compositionally biased region" description="Basic and acidic residues" evidence="1">
    <location>
        <begin position="328"/>
        <end position="344"/>
    </location>
</feature>
<dbReference type="InterPro" id="IPR019748">
    <property type="entry name" value="FERM_central"/>
</dbReference>
<feature type="compositionally biased region" description="Low complexity" evidence="1">
    <location>
        <begin position="833"/>
        <end position="850"/>
    </location>
</feature>
<feature type="compositionally biased region" description="Polar residues" evidence="1">
    <location>
        <begin position="951"/>
        <end position="962"/>
    </location>
</feature>
<dbReference type="InterPro" id="IPR018980">
    <property type="entry name" value="FERM_PH-like_C"/>
</dbReference>
<feature type="compositionally biased region" description="Basic and acidic residues" evidence="1">
    <location>
        <begin position="462"/>
        <end position="488"/>
    </location>
</feature>
<feature type="region of interest" description="Disordered" evidence="1">
    <location>
        <begin position="1019"/>
        <end position="1040"/>
    </location>
</feature>
<dbReference type="PANTHER" id="PTHR23280">
    <property type="entry name" value="4.1 G PROTEIN"/>
    <property type="match status" value="1"/>
</dbReference>
<dbReference type="InterPro" id="IPR000299">
    <property type="entry name" value="FERM_domain"/>
</dbReference>
<feature type="compositionally biased region" description="Polar residues" evidence="1">
    <location>
        <begin position="767"/>
        <end position="795"/>
    </location>
</feature>
<evidence type="ECO:0000313" key="3">
    <source>
        <dbReference type="EMBL" id="CAI8023158.1"/>
    </source>
</evidence>
<feature type="compositionally biased region" description="Pro residues" evidence="1">
    <location>
        <begin position="744"/>
        <end position="754"/>
    </location>
</feature>
<feature type="compositionally biased region" description="Basic and acidic residues" evidence="1">
    <location>
        <begin position="589"/>
        <end position="601"/>
    </location>
</feature>
<feature type="region of interest" description="Disordered" evidence="1">
    <location>
        <begin position="387"/>
        <end position="900"/>
    </location>
</feature>
<feature type="compositionally biased region" description="Acidic residues" evidence="1">
    <location>
        <begin position="511"/>
        <end position="524"/>
    </location>
</feature>
<feature type="compositionally biased region" description="Polar residues" evidence="1">
    <location>
        <begin position="732"/>
        <end position="742"/>
    </location>
</feature>
<dbReference type="PANTHER" id="PTHR23280:SF21">
    <property type="entry name" value="PROTEIN 4.1 HOMOLOG"/>
    <property type="match status" value="1"/>
</dbReference>
<dbReference type="Gene3D" id="2.30.29.30">
    <property type="entry name" value="Pleckstrin-homology domain (PH domain)/Phosphotyrosine-binding domain (PTB)"/>
    <property type="match status" value="1"/>
</dbReference>
<sequence length="1259" mass="141627">RFAGEQFYLQLKEDISAGRLRFPSESAHSVLSYVLQADVGDYSNSHDDLQYLERKGFLILGKDRTAESSIIKLHKLLQGKTADQAVEKFLRKTRELDSYGAIFNIVQYEGIPYRMGMSPSGITLYQDITRTAHYKWRKVLQVSYKQKRFTLTLKSRSTAGGEKRVTYEMESVKRCKETWEQCVEWVSFYNHHQARYMERSERENDKSRSPSPPTMREYATISDATPQFQATRQQQSPQSSPNHASQQDEHHSQQGNKEEPVNDRGEEGAMDRGERRERHRGRRNEKEREHNRETNGEICDKKPRRKEREDNGASSAHRLSRSPPIDAATREGSEEREGEGDTLRRRSRSSATKIQSLPRRLPTGDPILHHMLQFQSLEYHSSRGTLLSDSDSAAETTSPIVSTCDEISECPEPMGGQHRKYSREQPSAPDAVHVRSFSLPQQSSHEEWRHKVQATTNGQAMEHSREDRRGKSDVMGGEIRDDRGDHQTEAPQDQSVSEEREGEQSIHDSLEELADLLGDEEMTTETDKGLPPRQGQEGTVSKPKSPNQKHRAESGVAADKTPPELDRKEREKRRRQKQLQKQILLQRQQLKEQKLQEFLEKRKQKGKKDTAVTTLEESGRNSDKRSPKEDTSARERGQNSFKRHQQQHSPSSPNRYHPDSEARDAARERKREERDMVRSWAKAHKKAQTESASRAAQQSSQPQNYPSTATEEPIYNRLAPLQSKEDDVENTEVGNRQSTENLPSSPPPPPYEPPSPERKLAMGPVSNKGNGRSGIQTDMGSPAQQRQNSSHTASTPPTPRFGDKLRDGSQSTLSNTSPRMAGAVVSRPRHTQSFSAGSQLSSASGSAAGSPRTPTRARSLKTSQHSPPKQKSPSLIPRRVGKENGAVSGSVEPYPLEQRQLQPVHDEMQIPIDPSALQKEDLSIAPHNFLTRSSSPHQDKLDKGGKVASVLPTTKKPSTQTGTQYNLETALQEVMKIDNLPPPPTHLLEISEQLEDIDYDELNAPPTAVSKTVLPSRENFEQQQLQHQNQPSVAQPEKRDVNPEMLAKSLDAPRNPTSHPTSYPPHIAKFMSRVRNSSIDADDPTQATNPPNKTTFPNTTTTAMDGAAMNETGLSRQQRSALPKQTQECLAISTMMSPGKHSVVRLALRMQTSNPASPSRCPEQDQGALHYKQEGDTHPQQVTVYPVATTRLQQRNSFLVALGLERLPLHQCTLTHIVMLTPRVCGAEKYSCSHRPLTLFRTPLKTVCSGHNPAHPQYQ</sequence>
<feature type="compositionally biased region" description="Low complexity" evidence="1">
    <location>
        <begin position="1088"/>
        <end position="1098"/>
    </location>
</feature>
<dbReference type="SUPFAM" id="SSF47031">
    <property type="entry name" value="Second domain of FERM"/>
    <property type="match status" value="1"/>
</dbReference>
<feature type="compositionally biased region" description="Basic and acidic residues" evidence="1">
    <location>
        <begin position="196"/>
        <end position="208"/>
    </location>
</feature>
<feature type="compositionally biased region" description="Basic and acidic residues" evidence="1">
    <location>
        <begin position="246"/>
        <end position="276"/>
    </location>
</feature>
<dbReference type="Proteomes" id="UP001174909">
    <property type="component" value="Unassembled WGS sequence"/>
</dbReference>
<dbReference type="Pfam" id="PF00373">
    <property type="entry name" value="FERM_M"/>
    <property type="match status" value="1"/>
</dbReference>
<dbReference type="InterPro" id="IPR019749">
    <property type="entry name" value="Band_41_domain"/>
</dbReference>
<feature type="compositionally biased region" description="Basic and acidic residues" evidence="1">
    <location>
        <begin position="656"/>
        <end position="677"/>
    </location>
</feature>
<feature type="domain" description="FERM" evidence="2">
    <location>
        <begin position="1"/>
        <end position="193"/>
    </location>
</feature>
<feature type="non-terminal residue" evidence="3">
    <location>
        <position position="1259"/>
    </location>
</feature>
<dbReference type="SMART" id="SM01196">
    <property type="entry name" value="FERM_C"/>
    <property type="match status" value="1"/>
</dbReference>
<evidence type="ECO:0000313" key="4">
    <source>
        <dbReference type="Proteomes" id="UP001174909"/>
    </source>
</evidence>
<dbReference type="GO" id="GO:0005856">
    <property type="term" value="C:cytoskeleton"/>
    <property type="evidence" value="ECO:0007669"/>
    <property type="project" value="TreeGrafter"/>
</dbReference>
<feature type="compositionally biased region" description="Low complexity" evidence="1">
    <location>
        <begin position="689"/>
        <end position="701"/>
    </location>
</feature>
<dbReference type="SUPFAM" id="SSF50729">
    <property type="entry name" value="PH domain-like"/>
    <property type="match status" value="1"/>
</dbReference>
<dbReference type="InterPro" id="IPR035963">
    <property type="entry name" value="FERM_2"/>
</dbReference>
<dbReference type="InterPro" id="IPR011993">
    <property type="entry name" value="PH-like_dom_sf"/>
</dbReference>
<feature type="region of interest" description="Disordered" evidence="1">
    <location>
        <begin position="1079"/>
        <end position="1098"/>
    </location>
</feature>
<dbReference type="CDD" id="cd14473">
    <property type="entry name" value="FERM_B-lobe"/>
    <property type="match status" value="1"/>
</dbReference>
<feature type="compositionally biased region" description="Low complexity" evidence="1">
    <location>
        <begin position="863"/>
        <end position="874"/>
    </location>
</feature>
<dbReference type="AlphaFoldDB" id="A0AA35S487"/>
<protein>
    <submittedName>
        <fullName evidence="3">Tyrosine-protein phosphatase non-receptor type 4</fullName>
    </submittedName>
</protein>
<feature type="compositionally biased region" description="Polar residues" evidence="1">
    <location>
        <begin position="808"/>
        <end position="818"/>
    </location>
</feature>
<dbReference type="PROSITE" id="PS50057">
    <property type="entry name" value="FERM_3"/>
    <property type="match status" value="1"/>
</dbReference>
<feature type="compositionally biased region" description="Polar residues" evidence="1">
    <location>
        <begin position="222"/>
        <end position="245"/>
    </location>
</feature>
<feature type="compositionally biased region" description="Polar residues" evidence="1">
    <location>
        <begin position="536"/>
        <end position="546"/>
    </location>
</feature>
<feature type="compositionally biased region" description="Polar residues" evidence="1">
    <location>
        <begin position="387"/>
        <end position="401"/>
    </location>
</feature>
<dbReference type="Pfam" id="PF09380">
    <property type="entry name" value="FERM_C"/>
    <property type="match status" value="1"/>
</dbReference>
<keyword evidence="4" id="KW-1185">Reference proteome</keyword>
<dbReference type="PRINTS" id="PR00935">
    <property type="entry name" value="BAND41"/>
</dbReference>